<keyword evidence="5 13" id="KW-0375">Hydrogen ion transport</keyword>
<dbReference type="EMBL" id="MTKR01000037">
    <property type="protein sequence ID" value="RWX50690.1"/>
    <property type="molecule type" value="Genomic_DNA"/>
</dbReference>
<keyword evidence="2 13" id="KW-0813">Transport</keyword>
<dbReference type="PANTHER" id="PTHR33445:SF1">
    <property type="entry name" value="ATP SYNTHASE SUBUNIT B"/>
    <property type="match status" value="1"/>
</dbReference>
<dbReference type="PANTHER" id="PTHR33445">
    <property type="entry name" value="ATP SYNTHASE SUBUNIT B', CHLOROPLASTIC"/>
    <property type="match status" value="1"/>
</dbReference>
<keyword evidence="8 13" id="KW-0472">Membrane</keyword>
<evidence type="ECO:0000256" key="11">
    <source>
        <dbReference type="ARBA" id="ARBA00025614"/>
    </source>
</evidence>
<gene>
    <name evidence="13" type="primary">atpF</name>
    <name evidence="17" type="ORF">VT99_10562</name>
    <name evidence="18" type="ORF">VU00_10373</name>
</gene>
<comment type="subcellular location">
    <subcellularLocation>
        <location evidence="13">Cell membrane</location>
        <topology evidence="13">Single-pass membrane protein</topology>
    </subcellularLocation>
    <subcellularLocation>
        <location evidence="12">Endomembrane system</location>
        <topology evidence="12">Single-pass membrane protein</topology>
    </subcellularLocation>
</comment>
<protein>
    <recommendedName>
        <fullName evidence="13">ATP synthase subunit b</fullName>
    </recommendedName>
    <alternativeName>
        <fullName evidence="13">ATP synthase F(0) sector subunit b</fullName>
    </alternativeName>
    <alternativeName>
        <fullName evidence="13">ATPase subunit I</fullName>
    </alternativeName>
    <alternativeName>
        <fullName evidence="13">F-type ATPase subunit b</fullName>
        <shortName evidence="13">F-ATPase subunit b</shortName>
    </alternativeName>
</protein>
<comment type="caution">
    <text evidence="17">The sequence shown here is derived from an EMBL/GenBank/DDBJ whole genome shotgun (WGS) entry which is preliminary data.</text>
</comment>
<reference evidence="19 20" key="1">
    <citation type="submission" date="2017-01" db="EMBL/GenBank/DDBJ databases">
        <title>The cable genome- insights into the physiology and evolution of filamentous bacteria capable of sulfide oxidation via long distance electron transfer.</title>
        <authorList>
            <person name="Schreiber L."/>
            <person name="Bjerg J.T."/>
            <person name="Boggild A."/>
            <person name="Van De Vossenberg J."/>
            <person name="Meysman F."/>
            <person name="Nielsen L.P."/>
            <person name="Schramm A."/>
            <person name="Kjeldsen K.U."/>
        </authorList>
    </citation>
    <scope>NUCLEOTIDE SEQUENCE [LARGE SCALE GENOMIC DNA]</scope>
    <source>
        <strain evidence="17">A2</strain>
        <strain evidence="18">A3</strain>
    </source>
</reference>
<comment type="similarity">
    <text evidence="1 13">Belongs to the ATPase B chain family.</text>
</comment>
<evidence type="ECO:0000256" key="10">
    <source>
        <dbReference type="ARBA" id="ARBA00025198"/>
    </source>
</evidence>
<sequence>MKARSMKKIVPILLVVGLCGGMGTASFAQEHGEEGHPVEQAAVHEQYEQHAVVNPAAGTPDDGGHSAMEAHGTAEHSEHAAGETGGHDEHATAEHGESHGEGHVAPMITKAKLWDLLWRALNFAALVFIMVKFLGRPIAAGLGGRKRQIQDELETMKEKRDEAEQEYKVFELRLAGMDGEMAELVGKAKAMAEDEKARILAEAEASAKDIRRQAEAAVQGALAHAKSKLQAEIAEQAVVMAEELIVKNLTPEDQVAITEQYLERVGAVQ</sequence>
<evidence type="ECO:0000256" key="1">
    <source>
        <dbReference type="ARBA" id="ARBA00005513"/>
    </source>
</evidence>
<name>A0A444J6T2_9BACT</name>
<evidence type="ECO:0000256" key="2">
    <source>
        <dbReference type="ARBA" id="ARBA00022448"/>
    </source>
</evidence>
<proteinExistence type="inferred from homology"/>
<keyword evidence="4 13" id="KW-0812">Transmembrane</keyword>
<evidence type="ECO:0000256" key="7">
    <source>
        <dbReference type="ARBA" id="ARBA00023065"/>
    </source>
</evidence>
<dbReference type="CDD" id="cd06503">
    <property type="entry name" value="ATP-synt_Fo_b"/>
    <property type="match status" value="1"/>
</dbReference>
<evidence type="ECO:0000313" key="19">
    <source>
        <dbReference type="Proteomes" id="UP000286862"/>
    </source>
</evidence>
<evidence type="ECO:0000313" key="18">
    <source>
        <dbReference type="EMBL" id="RWX50690.1"/>
    </source>
</evidence>
<comment type="function">
    <text evidence="10 13">F(1)F(0) ATP synthase produces ATP from ADP in the presence of a proton or sodium gradient. F-type ATPases consist of two structural domains, F(1) containing the extramembraneous catalytic core and F(0) containing the membrane proton channel, linked together by a central stalk and a peripheral stalk. During catalysis, ATP synthesis in the catalytic domain of F(1) is coupled via a rotary mechanism of the central stalk subunits to proton translocation.</text>
</comment>
<evidence type="ECO:0000256" key="4">
    <source>
        <dbReference type="ARBA" id="ARBA00022692"/>
    </source>
</evidence>
<dbReference type="InterPro" id="IPR050059">
    <property type="entry name" value="ATP_synthase_B_chain"/>
</dbReference>
<keyword evidence="13" id="KW-1003">Cell membrane</keyword>
<dbReference type="Proteomes" id="UP000287615">
    <property type="component" value="Unassembled WGS sequence"/>
</dbReference>
<dbReference type="GO" id="GO:0012505">
    <property type="term" value="C:endomembrane system"/>
    <property type="evidence" value="ECO:0007669"/>
    <property type="project" value="UniProtKB-SubCell"/>
</dbReference>
<keyword evidence="14" id="KW-0175">Coiled coil</keyword>
<evidence type="ECO:0000313" key="17">
    <source>
        <dbReference type="EMBL" id="RWX48782.1"/>
    </source>
</evidence>
<dbReference type="HAMAP" id="MF_01398">
    <property type="entry name" value="ATP_synth_b_bprime"/>
    <property type="match status" value="1"/>
</dbReference>
<dbReference type="InterPro" id="IPR002146">
    <property type="entry name" value="ATP_synth_b/b'su_bac/chlpt"/>
</dbReference>
<dbReference type="GO" id="GO:0046961">
    <property type="term" value="F:proton-transporting ATPase activity, rotational mechanism"/>
    <property type="evidence" value="ECO:0007669"/>
    <property type="project" value="TreeGrafter"/>
</dbReference>
<dbReference type="EMBL" id="MTKQ01000056">
    <property type="protein sequence ID" value="RWX48782.1"/>
    <property type="molecule type" value="Genomic_DNA"/>
</dbReference>
<comment type="subunit">
    <text evidence="13">F-type ATPases have 2 components, F(1) - the catalytic core - and F(0) - the membrane proton channel. F(1) has five subunits: alpha(3), beta(3), gamma(1), delta(1), epsilon(1). F(0) has three main subunits: a(1), b(2) and c(10-14). The alpha and beta chains form an alternating ring which encloses part of the gamma chain. F(1) is attached to F(0) by a central stalk formed by the gamma and epsilon chains, while a peripheral stalk is formed by the delta and b chains.</text>
</comment>
<dbReference type="Proteomes" id="UP000286862">
    <property type="component" value="Unassembled WGS sequence"/>
</dbReference>
<evidence type="ECO:0000256" key="6">
    <source>
        <dbReference type="ARBA" id="ARBA00022989"/>
    </source>
</evidence>
<feature type="signal peptide" evidence="16">
    <location>
        <begin position="1"/>
        <end position="28"/>
    </location>
</feature>
<dbReference type="GO" id="GO:0005886">
    <property type="term" value="C:plasma membrane"/>
    <property type="evidence" value="ECO:0007669"/>
    <property type="project" value="UniProtKB-SubCell"/>
</dbReference>
<evidence type="ECO:0000256" key="5">
    <source>
        <dbReference type="ARBA" id="ARBA00022781"/>
    </source>
</evidence>
<accession>A0A444J6T2</accession>
<evidence type="ECO:0000313" key="20">
    <source>
        <dbReference type="Proteomes" id="UP000287615"/>
    </source>
</evidence>
<keyword evidence="6 13" id="KW-1133">Transmembrane helix</keyword>
<evidence type="ECO:0000256" key="15">
    <source>
        <dbReference type="SAM" id="MobiDB-lite"/>
    </source>
</evidence>
<keyword evidence="9 13" id="KW-0066">ATP synthesis</keyword>
<dbReference type="Pfam" id="PF00430">
    <property type="entry name" value="ATP-synt_B"/>
    <property type="match status" value="1"/>
</dbReference>
<dbReference type="GO" id="GO:0046933">
    <property type="term" value="F:proton-transporting ATP synthase activity, rotational mechanism"/>
    <property type="evidence" value="ECO:0007669"/>
    <property type="project" value="UniProtKB-UniRule"/>
</dbReference>
<evidence type="ECO:0000256" key="13">
    <source>
        <dbReference type="HAMAP-Rule" id="MF_01398"/>
    </source>
</evidence>
<feature type="chain" id="PRO_5044086291" description="ATP synthase subunit b" evidence="16">
    <location>
        <begin position="29"/>
        <end position="269"/>
    </location>
</feature>
<feature type="transmembrane region" description="Helical" evidence="13">
    <location>
        <begin position="116"/>
        <end position="135"/>
    </location>
</feature>
<keyword evidence="3 13" id="KW-0138">CF(0)</keyword>
<feature type="coiled-coil region" evidence="14">
    <location>
        <begin position="146"/>
        <end position="180"/>
    </location>
</feature>
<evidence type="ECO:0000256" key="12">
    <source>
        <dbReference type="ARBA" id="ARBA00037847"/>
    </source>
</evidence>
<evidence type="ECO:0000256" key="8">
    <source>
        <dbReference type="ARBA" id="ARBA00023136"/>
    </source>
</evidence>
<dbReference type="AlphaFoldDB" id="A0A444J6T2"/>
<evidence type="ECO:0000256" key="14">
    <source>
        <dbReference type="SAM" id="Coils"/>
    </source>
</evidence>
<keyword evidence="16" id="KW-0732">Signal</keyword>
<keyword evidence="7 13" id="KW-0406">Ion transport</keyword>
<organism evidence="17 19">
    <name type="scientific">Candidatus Electrothrix marina</name>
    <dbReference type="NCBI Taxonomy" id="1859130"/>
    <lineage>
        <taxon>Bacteria</taxon>
        <taxon>Pseudomonadati</taxon>
        <taxon>Thermodesulfobacteriota</taxon>
        <taxon>Desulfobulbia</taxon>
        <taxon>Desulfobulbales</taxon>
        <taxon>Desulfobulbaceae</taxon>
        <taxon>Candidatus Electrothrix</taxon>
    </lineage>
</organism>
<evidence type="ECO:0000256" key="3">
    <source>
        <dbReference type="ARBA" id="ARBA00022547"/>
    </source>
</evidence>
<dbReference type="GO" id="GO:0045259">
    <property type="term" value="C:proton-transporting ATP synthase complex"/>
    <property type="evidence" value="ECO:0007669"/>
    <property type="project" value="UniProtKB-KW"/>
</dbReference>
<evidence type="ECO:0000256" key="9">
    <source>
        <dbReference type="ARBA" id="ARBA00023310"/>
    </source>
</evidence>
<comment type="function">
    <text evidence="11">Component of the F(0) channel, it forms part of the peripheral stalk, linking F(1) to F(0). The b'-subunit is a diverged and duplicated form of b found in plants and photosynthetic bacteria.</text>
</comment>
<feature type="region of interest" description="Disordered" evidence="15">
    <location>
        <begin position="54"/>
        <end position="102"/>
    </location>
</feature>
<evidence type="ECO:0000256" key="16">
    <source>
        <dbReference type="SAM" id="SignalP"/>
    </source>
</evidence>
<feature type="compositionally biased region" description="Basic and acidic residues" evidence="15">
    <location>
        <begin position="72"/>
        <end position="102"/>
    </location>
</feature>